<evidence type="ECO:0000256" key="5">
    <source>
        <dbReference type="ARBA" id="ARBA00022695"/>
    </source>
</evidence>
<dbReference type="InterPro" id="IPR056818">
    <property type="entry name" value="GlmU/GlgC-like_hexapep"/>
</dbReference>
<feature type="binding site" evidence="10">
    <location>
        <position position="148"/>
    </location>
    <ligand>
        <name>AMP</name>
        <dbReference type="ChEBI" id="CHEBI:456215"/>
    </ligand>
</feature>
<evidence type="ECO:0000259" key="11">
    <source>
        <dbReference type="Pfam" id="PF00483"/>
    </source>
</evidence>
<gene>
    <name evidence="10" type="primary">glgC</name>
    <name evidence="13" type="ORF">HMPREF0201_04381</name>
</gene>
<accession>S3JIQ8</accession>
<dbReference type="UniPathway" id="UPA00164"/>
<organism evidence="13 14">
    <name type="scientific">Cedecea davisae DSM 4568</name>
    <dbReference type="NCBI Taxonomy" id="566551"/>
    <lineage>
        <taxon>Bacteria</taxon>
        <taxon>Pseudomonadati</taxon>
        <taxon>Pseudomonadota</taxon>
        <taxon>Gammaproteobacteria</taxon>
        <taxon>Enterobacterales</taxon>
        <taxon>Enterobacteriaceae</taxon>
        <taxon>Cedecea</taxon>
    </lineage>
</organism>
<name>S3JIQ8_9ENTR</name>
<dbReference type="GO" id="GO:0005978">
    <property type="term" value="P:glycogen biosynthetic process"/>
    <property type="evidence" value="ECO:0007669"/>
    <property type="project" value="UniProtKB-UniRule"/>
</dbReference>
<feature type="binding site" evidence="10">
    <location>
        <position position="70"/>
    </location>
    <ligand>
        <name>AMP</name>
        <dbReference type="ChEBI" id="CHEBI:456215"/>
    </ligand>
</feature>
<dbReference type="EC" id="2.7.7.27" evidence="10"/>
<dbReference type="SUPFAM" id="SSF53448">
    <property type="entry name" value="Nucleotide-diphospho-sugar transferases"/>
    <property type="match status" value="1"/>
</dbReference>
<comment type="activity regulation">
    <text evidence="10">Allosterically activated by fructose-1,6-bisphosphate (F16BP) and inhibited by AMP.</text>
</comment>
<evidence type="ECO:0000256" key="7">
    <source>
        <dbReference type="ARBA" id="ARBA00022840"/>
    </source>
</evidence>
<keyword evidence="6 10" id="KW-0547">Nucleotide-binding</keyword>
<dbReference type="InterPro" id="IPR005836">
    <property type="entry name" value="ADP_Glu_pyroP_CS"/>
</dbReference>
<feature type="binding site" evidence="10">
    <location>
        <position position="58"/>
    </location>
    <ligand>
        <name>AMP</name>
        <dbReference type="ChEBI" id="CHEBI:456215"/>
    </ligand>
</feature>
<feature type="site" description="Could play a key role in the communication between the regulatory and the substrate sites" evidence="10">
    <location>
        <position position="131"/>
    </location>
</feature>
<comment type="catalytic activity">
    <reaction evidence="10">
        <text>alpha-D-glucose 1-phosphate + ATP + H(+) = ADP-alpha-D-glucose + diphosphate</text>
        <dbReference type="Rhea" id="RHEA:12120"/>
        <dbReference type="ChEBI" id="CHEBI:15378"/>
        <dbReference type="ChEBI" id="CHEBI:30616"/>
        <dbReference type="ChEBI" id="CHEBI:33019"/>
        <dbReference type="ChEBI" id="CHEBI:57498"/>
        <dbReference type="ChEBI" id="CHEBI:58601"/>
        <dbReference type="EC" id="2.7.7.27"/>
    </reaction>
</comment>
<dbReference type="FunFam" id="3.90.550.10:FF:000014">
    <property type="entry name" value="Glucose-1-phosphate adenylyltransferase"/>
    <property type="match status" value="1"/>
</dbReference>
<dbReference type="PROSITE" id="PS00809">
    <property type="entry name" value="ADP_GLC_PYROPHOSPH_2"/>
    <property type="match status" value="1"/>
</dbReference>
<evidence type="ECO:0000256" key="8">
    <source>
        <dbReference type="ARBA" id="ARBA00023056"/>
    </source>
</evidence>
<feature type="binding site" evidence="10">
    <location>
        <position position="132"/>
    </location>
    <ligand>
        <name>alpha-D-glucose 1-phosphate</name>
        <dbReference type="ChEBI" id="CHEBI:58601"/>
    </ligand>
</feature>
<dbReference type="InterPro" id="IPR011004">
    <property type="entry name" value="Trimer_LpxA-like_sf"/>
</dbReference>
<evidence type="ECO:0000313" key="13">
    <source>
        <dbReference type="EMBL" id="EPF13089.1"/>
    </source>
</evidence>
<comment type="caution">
    <text evidence="13">The sequence shown here is derived from an EMBL/GenBank/DDBJ whole genome shotgun (WGS) entry which is preliminary data.</text>
</comment>
<comment type="subunit">
    <text evidence="10">Homotetramer.</text>
</comment>
<dbReference type="HOGENOM" id="CLU_029499_14_1_6"/>
<dbReference type="InterPro" id="IPR029044">
    <property type="entry name" value="Nucleotide-diphossugar_trans"/>
</dbReference>
<dbReference type="NCBIfam" id="NF002023">
    <property type="entry name" value="PRK00844.1"/>
    <property type="match status" value="1"/>
</dbReference>
<dbReference type="HAMAP" id="MF_00624">
    <property type="entry name" value="GlgC"/>
    <property type="match status" value="1"/>
</dbReference>
<keyword evidence="8 10" id="KW-0320">Glycogen biosynthesis</keyword>
<feature type="binding site" evidence="10">
    <location>
        <position position="404"/>
    </location>
    <ligand>
        <name>AMP</name>
        <dbReference type="ChEBI" id="CHEBI:456215"/>
    </ligand>
</feature>
<evidence type="ECO:0000256" key="1">
    <source>
        <dbReference type="ARBA" id="ARBA00010443"/>
    </source>
</evidence>
<dbReference type="SUPFAM" id="SSF51161">
    <property type="entry name" value="Trimeric LpxA-like enzymes"/>
    <property type="match status" value="1"/>
</dbReference>
<keyword evidence="4 10" id="KW-0808">Transferase</keyword>
<dbReference type="Proteomes" id="UP000014585">
    <property type="component" value="Unassembled WGS sequence"/>
</dbReference>
<dbReference type="NCBIfam" id="TIGR02091">
    <property type="entry name" value="glgC"/>
    <property type="match status" value="1"/>
</dbReference>
<evidence type="ECO:0000256" key="10">
    <source>
        <dbReference type="HAMAP-Rule" id="MF_00624"/>
    </source>
</evidence>
<keyword evidence="5 10" id="KW-0548">Nucleotidyltransferase</keyword>
<feature type="binding site" evidence="10">
    <location>
        <begin position="212"/>
        <end position="213"/>
    </location>
    <ligand>
        <name>alpha-D-glucose 1-phosphate</name>
        <dbReference type="ChEBI" id="CHEBI:58601"/>
    </ligand>
</feature>
<proteinExistence type="inferred from homology"/>
<sequence length="445" mass="50084">MVLRTEFACSKSHEKELVMVRFEKNDPLMLARQLPIKSVALILAGGRGTRLKDLTSTRAKPAVHFGGKFRIIDFALSNCINSGIRRIGVITQYQSHTLVQHIQRGWSFFSEEMNEFVDLLPAQQRVHGENWYRGTADAVTQNLDIIRRYDAEYVVILAGDHIYKQDYSRMLIDHVEKGARCTVACLPVPVHEAPAFGVMAVDVDEKIIEFVEKPDNPPTMPGDSSKSLASMGIYIFDADYLFRLLEEDDKDENSSHDFGKDIIPKVTRAGEAYAHPFPLSCVQSDPNSEPYWRDVGTLEAYWKANLDLASVMPELDMYDQNWPIRTHMEPLPPAKFVQDRSGSHGMTLNSLVSGGCIISGSVVVQSVLFPRVRINSFCNIDSSVLLPDVIVGRSCRLRRCIIDRACVIPEGMVVGENAEEDARRFYRSEEGIVLVTREMLAKLQS</sequence>
<keyword evidence="3 10" id="KW-0321">Glycogen metabolism</keyword>
<dbReference type="InterPro" id="IPR023049">
    <property type="entry name" value="GlgC_bac"/>
</dbReference>
<dbReference type="PANTHER" id="PTHR43523">
    <property type="entry name" value="GLUCOSE-1-PHOSPHATE ADENYLYLTRANSFERASE-RELATED"/>
    <property type="match status" value="1"/>
</dbReference>
<dbReference type="GO" id="GO:0005524">
    <property type="term" value="F:ATP binding"/>
    <property type="evidence" value="ECO:0007669"/>
    <property type="project" value="UniProtKB-KW"/>
</dbReference>
<dbReference type="PATRIC" id="fig|566551.4.peg.4007"/>
<keyword evidence="2 10" id="KW-0021">Allosteric enzyme</keyword>
<comment type="pathway">
    <text evidence="10">Glycan biosynthesis; glycogen biosynthesis.</text>
</comment>
<comment type="caution">
    <text evidence="10">Lacks conserved residue(s) required for the propagation of feature annotation.</text>
</comment>
<dbReference type="Gene3D" id="3.90.550.10">
    <property type="entry name" value="Spore Coat Polysaccharide Biosynthesis Protein SpsA, Chain A"/>
    <property type="match status" value="1"/>
</dbReference>
<evidence type="ECO:0000256" key="4">
    <source>
        <dbReference type="ARBA" id="ARBA00022679"/>
    </source>
</evidence>
<dbReference type="CDD" id="cd04651">
    <property type="entry name" value="LbH_G1P_AT_C"/>
    <property type="match status" value="1"/>
</dbReference>
<feature type="domain" description="Glucose-1-phosphate adenylyltransferase/Bifunctional protein GlmU-like C-terminal hexapeptide" evidence="12">
    <location>
        <begin position="332"/>
        <end position="435"/>
    </location>
</feature>
<protein>
    <recommendedName>
        <fullName evidence="10">Glucose-1-phosphate adenylyltransferase</fullName>
        <ecNumber evidence="10">2.7.7.27</ecNumber>
    </recommendedName>
    <alternativeName>
        <fullName evidence="10">ADP-glucose pyrophosphorylase</fullName>
        <shortName evidence="10">ADPGlc PPase</shortName>
    </alternativeName>
    <alternativeName>
        <fullName evidence="10">ADP-glucose synthase</fullName>
    </alternativeName>
</protein>
<dbReference type="CDD" id="cd02508">
    <property type="entry name" value="ADP_Glucose_PP"/>
    <property type="match status" value="1"/>
</dbReference>
<dbReference type="EMBL" id="ATDT01000037">
    <property type="protein sequence ID" value="EPF13089.1"/>
    <property type="molecule type" value="Genomic_DNA"/>
</dbReference>
<evidence type="ECO:0000259" key="12">
    <source>
        <dbReference type="Pfam" id="PF24894"/>
    </source>
</evidence>
<dbReference type="Pfam" id="PF24894">
    <property type="entry name" value="Hexapep_GlmU"/>
    <property type="match status" value="1"/>
</dbReference>
<dbReference type="NCBIfam" id="NF001947">
    <property type="entry name" value="PRK00725.1"/>
    <property type="match status" value="1"/>
</dbReference>
<evidence type="ECO:0000256" key="2">
    <source>
        <dbReference type="ARBA" id="ARBA00022533"/>
    </source>
</evidence>
<dbReference type="Pfam" id="PF00483">
    <property type="entry name" value="NTP_transferase"/>
    <property type="match status" value="1"/>
</dbReference>
<feature type="binding site" evidence="10">
    <location>
        <position position="64"/>
    </location>
    <ligand>
        <name>AMP</name>
        <dbReference type="ChEBI" id="CHEBI:456215"/>
    </ligand>
</feature>
<feature type="domain" description="Nucleotidyl transferase" evidence="11">
    <location>
        <begin position="40"/>
        <end position="309"/>
    </location>
</feature>
<feature type="binding site" evidence="10">
    <location>
        <position position="230"/>
    </location>
    <ligand>
        <name>alpha-D-glucose 1-phosphate</name>
        <dbReference type="ChEBI" id="CHEBI:58601"/>
    </ligand>
</feature>
<evidence type="ECO:0000256" key="6">
    <source>
        <dbReference type="ARBA" id="ARBA00022741"/>
    </source>
</evidence>
<dbReference type="PROSITE" id="PS00810">
    <property type="entry name" value="ADP_GLC_PYROPHOSPH_3"/>
    <property type="match status" value="1"/>
</dbReference>
<evidence type="ECO:0000256" key="3">
    <source>
        <dbReference type="ARBA" id="ARBA00022600"/>
    </source>
</evidence>
<evidence type="ECO:0000256" key="9">
    <source>
        <dbReference type="ARBA" id="ARBA00023277"/>
    </source>
</evidence>
<feature type="binding site" evidence="10">
    <location>
        <position position="388"/>
    </location>
    <ligand>
        <name>AMP</name>
        <dbReference type="ChEBI" id="CHEBI:456215"/>
    </ligand>
</feature>
<keyword evidence="7 10" id="KW-0067">ATP-binding</keyword>
<comment type="similarity">
    <text evidence="1 10">Belongs to the bacterial/plant glucose-1-phosphate adenylyltransferase family.</text>
</comment>
<comment type="function">
    <text evidence="10">Involved in the biosynthesis of ADP-glucose, a building block required for the elongation reactions to produce glycogen. Catalyzes the reaction between ATP and alpha-D-glucose 1-phosphate (G1P) to produce pyrophosphate and ADP-Glc.</text>
</comment>
<feature type="binding site" evidence="10">
    <location>
        <position position="197"/>
    </location>
    <ligand>
        <name>alpha-D-glucose 1-phosphate</name>
        <dbReference type="ChEBI" id="CHEBI:58601"/>
    </ligand>
</feature>
<dbReference type="InterPro" id="IPR011831">
    <property type="entry name" value="ADP-Glc_PPase"/>
</dbReference>
<keyword evidence="9 10" id="KW-0119">Carbohydrate metabolism</keyword>
<reference evidence="13 14" key="1">
    <citation type="submission" date="2013-04" db="EMBL/GenBank/DDBJ databases">
        <authorList>
            <person name="Weinstock G."/>
            <person name="Sodergren E."/>
            <person name="Lobos E.A."/>
            <person name="Fulton L."/>
            <person name="Fulton R."/>
            <person name="Courtney L."/>
            <person name="Fronick C."/>
            <person name="O'Laughlin M."/>
            <person name="Godfrey J."/>
            <person name="Wilson R.M."/>
            <person name="Miner T."/>
            <person name="Farmer C."/>
            <person name="Delehaunty K."/>
            <person name="Cordes M."/>
            <person name="Minx P."/>
            <person name="Tomlinson C."/>
            <person name="Chen J."/>
            <person name="Wollam A."/>
            <person name="Pepin K.H."/>
            <person name="Palsikar V.B."/>
            <person name="Zhang X."/>
            <person name="Suruliraj S."/>
            <person name="Perna N.T."/>
            <person name="Plunkett G."/>
            <person name="Warren W."/>
            <person name="Mitreva M."/>
            <person name="Mardis E.R."/>
            <person name="Wilson R.K."/>
        </authorList>
    </citation>
    <scope>NUCLEOTIDE SEQUENCE [LARGE SCALE GENOMIC DNA]</scope>
    <source>
        <strain evidence="13 14">DSM 4568</strain>
    </source>
</reference>
<dbReference type="GO" id="GO:0008878">
    <property type="term" value="F:glucose-1-phosphate adenylyltransferase activity"/>
    <property type="evidence" value="ECO:0007669"/>
    <property type="project" value="UniProtKB-UniRule"/>
</dbReference>
<dbReference type="InterPro" id="IPR005835">
    <property type="entry name" value="NTP_transferase_dom"/>
</dbReference>
<dbReference type="PROSITE" id="PS00808">
    <property type="entry name" value="ADP_GLC_PYROPHOSPH_1"/>
    <property type="match status" value="1"/>
</dbReference>
<dbReference type="Gene3D" id="2.160.10.10">
    <property type="entry name" value="Hexapeptide repeat proteins"/>
    <property type="match status" value="1"/>
</dbReference>
<feature type="site" description="Could play a key role in the communication between the regulatory and the substrate sites" evidence="10">
    <location>
        <position position="92"/>
    </location>
</feature>
<dbReference type="PANTHER" id="PTHR43523:SF2">
    <property type="entry name" value="GLUCOSE-1-PHOSPHATE ADENYLYLTRANSFERASE"/>
    <property type="match status" value="1"/>
</dbReference>
<dbReference type="AlphaFoldDB" id="S3JIQ8"/>
<dbReference type="STRING" id="566551.HMPREF0201_04381"/>
<evidence type="ECO:0000313" key="14">
    <source>
        <dbReference type="Proteomes" id="UP000014585"/>
    </source>
</evidence>